<keyword evidence="3" id="KW-1185">Reference proteome</keyword>
<feature type="domain" description="NADPH-dependent FMN reductase-like" evidence="1">
    <location>
        <begin position="1"/>
        <end position="147"/>
    </location>
</feature>
<reference evidence="2 3" key="1">
    <citation type="submission" date="2015-11" db="EMBL/GenBank/DDBJ databases">
        <authorList>
            <person name="Zhang Y."/>
            <person name="Guo Z."/>
        </authorList>
    </citation>
    <scope>NUCLEOTIDE SEQUENCE [LARGE SCALE GENOMIC DNA]</scope>
    <source>
        <strain evidence="2 3">YFY001</strain>
    </source>
</reference>
<dbReference type="Proteomes" id="UP000182938">
    <property type="component" value="Chromosome"/>
</dbReference>
<dbReference type="Pfam" id="PF03358">
    <property type="entry name" value="FMN_red"/>
    <property type="match status" value="1"/>
</dbReference>
<dbReference type="GO" id="GO:0016491">
    <property type="term" value="F:oxidoreductase activity"/>
    <property type="evidence" value="ECO:0007669"/>
    <property type="project" value="InterPro"/>
</dbReference>
<dbReference type="RefSeq" id="WP_072625677.1">
    <property type="nucleotide sequence ID" value="NZ_CP013290.1"/>
</dbReference>
<dbReference type="InterPro" id="IPR029039">
    <property type="entry name" value="Flavoprotein-like_sf"/>
</dbReference>
<organism evidence="2 3">
    <name type="scientific">Janibacter indicus</name>
    <dbReference type="NCBI Taxonomy" id="857417"/>
    <lineage>
        <taxon>Bacteria</taxon>
        <taxon>Bacillati</taxon>
        <taxon>Actinomycetota</taxon>
        <taxon>Actinomycetes</taxon>
        <taxon>Micrococcales</taxon>
        <taxon>Intrasporangiaceae</taxon>
        <taxon>Janibacter</taxon>
    </lineage>
</organism>
<dbReference type="AlphaFoldDB" id="A0A1L3MJJ1"/>
<name>A0A1L3MJJ1_9MICO</name>
<dbReference type="GO" id="GO:0005829">
    <property type="term" value="C:cytosol"/>
    <property type="evidence" value="ECO:0007669"/>
    <property type="project" value="TreeGrafter"/>
</dbReference>
<evidence type="ECO:0000259" key="1">
    <source>
        <dbReference type="Pfam" id="PF03358"/>
    </source>
</evidence>
<dbReference type="GO" id="GO:0010181">
    <property type="term" value="F:FMN binding"/>
    <property type="evidence" value="ECO:0007669"/>
    <property type="project" value="TreeGrafter"/>
</dbReference>
<protein>
    <submittedName>
        <fullName evidence="2">FMN reductase</fullName>
    </submittedName>
</protein>
<dbReference type="Gene3D" id="3.40.50.360">
    <property type="match status" value="1"/>
</dbReference>
<dbReference type="SUPFAM" id="SSF52218">
    <property type="entry name" value="Flavoproteins"/>
    <property type="match status" value="1"/>
</dbReference>
<accession>A0A1L3MJJ1</accession>
<gene>
    <name evidence="2" type="ORF">ASJ30_14170</name>
</gene>
<sequence length="179" mass="18514">MNVLVLLGSLRDGSTNRTLAEAAVAHLPEGATATYFNRGADLPHYSEDLDVEGSVPQVATELREAVAAADALIVVTPEYNGTLSSVVKNTIDWASRPREAASIHGKQAIVLAASGAPYGAEWARKDAVRSLQIAGADVVEDTFGIGASYEAFAEGRLVDGEADAALQALVARLGAPVAA</sequence>
<evidence type="ECO:0000313" key="3">
    <source>
        <dbReference type="Proteomes" id="UP000182938"/>
    </source>
</evidence>
<dbReference type="EMBL" id="CP013290">
    <property type="protein sequence ID" value="APH02537.1"/>
    <property type="molecule type" value="Genomic_DNA"/>
</dbReference>
<dbReference type="InterPro" id="IPR050712">
    <property type="entry name" value="NAD(P)H-dep_reductase"/>
</dbReference>
<dbReference type="PANTHER" id="PTHR30543:SF21">
    <property type="entry name" value="NAD(P)H-DEPENDENT FMN REDUCTASE LOT6"/>
    <property type="match status" value="1"/>
</dbReference>
<dbReference type="KEGG" id="jte:ASJ30_14170"/>
<evidence type="ECO:0000313" key="2">
    <source>
        <dbReference type="EMBL" id="APH02537.1"/>
    </source>
</evidence>
<proteinExistence type="predicted"/>
<dbReference type="InterPro" id="IPR005025">
    <property type="entry name" value="FMN_Rdtase-like_dom"/>
</dbReference>
<dbReference type="PANTHER" id="PTHR30543">
    <property type="entry name" value="CHROMATE REDUCTASE"/>
    <property type="match status" value="1"/>
</dbReference>